<name>A0ABP7E3S4_9ACTN</name>
<comment type="caution">
    <text evidence="6">The sequence shown here is derived from an EMBL/GenBank/DDBJ whole genome shotgun (WGS) entry which is preliminary data.</text>
</comment>
<protein>
    <submittedName>
        <fullName evidence="6">Beta-phosphoglucomutase family hydrolase</fullName>
    </submittedName>
</protein>
<dbReference type="Pfam" id="PF00702">
    <property type="entry name" value="Hydrolase"/>
    <property type="match status" value="1"/>
</dbReference>
<dbReference type="Gene3D" id="3.40.50.1000">
    <property type="entry name" value="HAD superfamily/HAD-like"/>
    <property type="match status" value="1"/>
</dbReference>
<keyword evidence="6" id="KW-0378">Hydrolase</keyword>
<feature type="domain" description="Glycoside hydrolase family 65 central catalytic" evidence="3">
    <location>
        <begin position="579"/>
        <end position="973"/>
    </location>
</feature>
<dbReference type="GO" id="GO:0016787">
    <property type="term" value="F:hydrolase activity"/>
    <property type="evidence" value="ECO:0007669"/>
    <property type="project" value="UniProtKB-KW"/>
</dbReference>
<evidence type="ECO:0000313" key="7">
    <source>
        <dbReference type="Proteomes" id="UP001500051"/>
    </source>
</evidence>
<dbReference type="InterPro" id="IPR037018">
    <property type="entry name" value="GH65_N"/>
</dbReference>
<dbReference type="InterPro" id="IPR023214">
    <property type="entry name" value="HAD_sf"/>
</dbReference>
<dbReference type="Pfam" id="PF03636">
    <property type="entry name" value="Glyco_hydro_65N"/>
    <property type="match status" value="1"/>
</dbReference>
<dbReference type="Gene3D" id="1.50.10.10">
    <property type="match status" value="1"/>
</dbReference>
<keyword evidence="1" id="KW-0326">Glycosidase</keyword>
<reference evidence="7" key="1">
    <citation type="journal article" date="2019" name="Int. J. Syst. Evol. Microbiol.">
        <title>The Global Catalogue of Microorganisms (GCM) 10K type strain sequencing project: providing services to taxonomists for standard genome sequencing and annotation.</title>
        <authorList>
            <consortium name="The Broad Institute Genomics Platform"/>
            <consortium name="The Broad Institute Genome Sequencing Center for Infectious Disease"/>
            <person name="Wu L."/>
            <person name="Ma J."/>
        </authorList>
    </citation>
    <scope>NUCLEOTIDE SEQUENCE [LARGE SCALE GENOMIC DNA]</scope>
    <source>
        <strain evidence="7">JCM 16548</strain>
    </source>
</reference>
<accession>A0ABP7E3S4</accession>
<dbReference type="SUPFAM" id="SSF56784">
    <property type="entry name" value="HAD-like"/>
    <property type="match status" value="1"/>
</dbReference>
<dbReference type="PANTHER" id="PTHR11051">
    <property type="entry name" value="GLYCOSYL HYDROLASE-RELATED"/>
    <property type="match status" value="1"/>
</dbReference>
<evidence type="ECO:0000259" key="4">
    <source>
        <dbReference type="Pfam" id="PF03633"/>
    </source>
</evidence>
<dbReference type="InterPro" id="IPR023198">
    <property type="entry name" value="PGP-like_dom2"/>
</dbReference>
<dbReference type="SUPFAM" id="SSF48208">
    <property type="entry name" value="Six-hairpin glycosidases"/>
    <property type="match status" value="1"/>
</dbReference>
<dbReference type="InterPro" id="IPR005194">
    <property type="entry name" value="Glyco_hydro_65_C"/>
</dbReference>
<dbReference type="InterPro" id="IPR005195">
    <property type="entry name" value="Glyco_hydro_65_M"/>
</dbReference>
<feature type="region of interest" description="Disordered" evidence="2">
    <location>
        <begin position="1"/>
        <end position="20"/>
    </location>
</feature>
<sequence length="1078" mass="117095">MVSGPDLGHRGPPDPARHRPSSPYDAVLFALDGVVIDTAALHAAAWKELCDAALLDPRLGATHERQVAFDTDGRFVDGPSREDGVAAFLTSRGITVPLGAADDPPQAWTAFGLAARKDQLFLSHLSRQEPRTYAGTMALLGRLRAGRIPIALVTASRHADAVLAAAGLAGMFDVIVDGQLAVTLNLPVTPDPALFVEAARRLGVSPARTAVVEAEPAGVTAAHRGGFGLVVGIDRADRRNELESVGADVVLGDVGELDLGVASTDPWLLVYAGFDPAHEGHREVLTALGNGYMVTRGALPERSSDGVHYPGTYLAGIYNRLVGTIHGRRIEEEQLVNVPNWLPVDVGMGEGGWWSRGKLTSHSERRELDLRRGLLQRRAVLTGADGQRLDVQQRRVVSMHSPHLAALETTLTPRGWSGVIRVKVGVDAAVTNTNVPAQASSGRHLVQVRFRQSDACTVVCEVQTRQSGIRVATAVRTVLGGGLDVTAGEPMIDGGRYMQQFDVHVEDGQPVTVTKTVAVVTSRDVAVSGPRSGALAELARSPEGVSGLLSAHQAAWERLWDSFAVRIDADRHSQLVLNLHVFHLLQTVSEHTAALDAGVPARGLHGEGYRGHVFWDELFVLPVVGLRLPSVSEALLEYRWRRLDAARDAARAGGLHGALFPWQSGSDGREETPHQLYNVRSGRWMPDNSLHQRHVGLAVAYNAWRHFQTTGDLTWLAARGAELIIEVTRMFASLATFDPSDDRFHIAGVMGPDEYHDGYPGTPGRGVRDNAYTNVLTSWVCERAADSLEALQGHPADDLTNRVQVTRDEVLLWRHLSCRVAVPFHEDGILSQFDGYEDLAELDWKHYRATYNNIGRLDLILEAENDTTNRYKLAKQADALMLIHLLGPEVLLAQLSRLGYPMTAADLGRTVEYYLARTAHGSTLSRVVHASVLARTDLARAWTVFREALMADLDDTQGGTTREGIHLGAMAGTADLVVRSFAGLQIADDGLTFTPRLPPRLRSVGFRVVYRGHRIDVSVTAETLHLQLQPCRADPVRIRVHGTVMDVGGGQSADFSLHPQDSPTTEIMNEPLGDNHEP</sequence>
<feature type="domain" description="Glycoside hydrolase family 65 N-terminal" evidence="5">
    <location>
        <begin position="271"/>
        <end position="523"/>
    </location>
</feature>
<gene>
    <name evidence="6" type="ORF">GCM10022204_36270</name>
</gene>
<dbReference type="Proteomes" id="UP001500051">
    <property type="component" value="Unassembled WGS sequence"/>
</dbReference>
<dbReference type="InterPro" id="IPR036412">
    <property type="entry name" value="HAD-like_sf"/>
</dbReference>
<dbReference type="SUPFAM" id="SSF74650">
    <property type="entry name" value="Galactose mutarotase-like"/>
    <property type="match status" value="1"/>
</dbReference>
<feature type="compositionally biased region" description="Basic and acidic residues" evidence="2">
    <location>
        <begin position="7"/>
        <end position="17"/>
    </location>
</feature>
<dbReference type="PANTHER" id="PTHR11051:SF8">
    <property type="entry name" value="PROTEIN-GLUCOSYLGALACTOSYLHYDROXYLYSINE GLUCOSIDASE"/>
    <property type="match status" value="1"/>
</dbReference>
<dbReference type="Gene3D" id="2.70.98.40">
    <property type="entry name" value="Glycoside hydrolase, family 65, N-terminal domain"/>
    <property type="match status" value="1"/>
</dbReference>
<dbReference type="RefSeq" id="WP_344813870.1">
    <property type="nucleotide sequence ID" value="NZ_BAAAYX010000019.1"/>
</dbReference>
<dbReference type="Gene3D" id="1.10.150.240">
    <property type="entry name" value="Putative phosphatase, domain 2"/>
    <property type="match status" value="1"/>
</dbReference>
<dbReference type="Gene3D" id="2.60.420.10">
    <property type="entry name" value="Maltose phosphorylase, domain 3"/>
    <property type="match status" value="1"/>
</dbReference>
<dbReference type="EMBL" id="BAAAYX010000019">
    <property type="protein sequence ID" value="GAA3713929.1"/>
    <property type="molecule type" value="Genomic_DNA"/>
</dbReference>
<dbReference type="Pfam" id="PF03632">
    <property type="entry name" value="Glyco_hydro_65m"/>
    <property type="match status" value="1"/>
</dbReference>
<evidence type="ECO:0000259" key="5">
    <source>
        <dbReference type="Pfam" id="PF03636"/>
    </source>
</evidence>
<evidence type="ECO:0000313" key="6">
    <source>
        <dbReference type="EMBL" id="GAA3713929.1"/>
    </source>
</evidence>
<dbReference type="InterPro" id="IPR011013">
    <property type="entry name" value="Gal_mutarotase_sf_dom"/>
</dbReference>
<evidence type="ECO:0000259" key="3">
    <source>
        <dbReference type="Pfam" id="PF03632"/>
    </source>
</evidence>
<feature type="domain" description="Glycoside hydrolase family 65 C-terminal" evidence="4">
    <location>
        <begin position="985"/>
        <end position="1044"/>
    </location>
</feature>
<evidence type="ECO:0000256" key="1">
    <source>
        <dbReference type="ARBA" id="ARBA00023295"/>
    </source>
</evidence>
<feature type="region of interest" description="Disordered" evidence="2">
    <location>
        <begin position="1050"/>
        <end position="1078"/>
    </location>
</feature>
<evidence type="ECO:0000256" key="2">
    <source>
        <dbReference type="SAM" id="MobiDB-lite"/>
    </source>
</evidence>
<dbReference type="InterPro" id="IPR008928">
    <property type="entry name" value="6-hairpin_glycosidase_sf"/>
</dbReference>
<keyword evidence="7" id="KW-1185">Reference proteome</keyword>
<dbReference type="InterPro" id="IPR012341">
    <property type="entry name" value="6hp_glycosidase-like_sf"/>
</dbReference>
<dbReference type="Pfam" id="PF03633">
    <property type="entry name" value="Glyco_hydro_65C"/>
    <property type="match status" value="1"/>
</dbReference>
<proteinExistence type="predicted"/>
<dbReference type="InterPro" id="IPR005196">
    <property type="entry name" value="Glyco_hydro_65_N"/>
</dbReference>
<organism evidence="6 7">
    <name type="scientific">Microlunatus aurantiacus</name>
    <dbReference type="NCBI Taxonomy" id="446786"/>
    <lineage>
        <taxon>Bacteria</taxon>
        <taxon>Bacillati</taxon>
        <taxon>Actinomycetota</taxon>
        <taxon>Actinomycetes</taxon>
        <taxon>Propionibacteriales</taxon>
        <taxon>Propionibacteriaceae</taxon>
        <taxon>Microlunatus</taxon>
    </lineage>
</organism>